<keyword evidence="2" id="KW-0378">Hydrolase</keyword>
<dbReference type="Pfam" id="PF00574">
    <property type="entry name" value="CLP_protease"/>
    <property type="match status" value="1"/>
</dbReference>
<geneLocation type="nucleomorph" evidence="2"/>
<dbReference type="AlphaFoldDB" id="A0A060DFG1"/>
<comment type="similarity">
    <text evidence="1">Belongs to the peptidase S14 family.</text>
</comment>
<dbReference type="InterPro" id="IPR029045">
    <property type="entry name" value="ClpP/crotonase-like_dom_sf"/>
</dbReference>
<proteinExistence type="inferred from homology"/>
<dbReference type="Gene3D" id="3.90.226.10">
    <property type="entry name" value="2-enoyl-CoA Hydratase, Chain A, domain 1"/>
    <property type="match status" value="1"/>
</dbReference>
<dbReference type="GO" id="GO:0006508">
    <property type="term" value="P:proteolysis"/>
    <property type="evidence" value="ECO:0007669"/>
    <property type="project" value="UniProtKB-KW"/>
</dbReference>
<evidence type="ECO:0000313" key="2">
    <source>
        <dbReference type="EMBL" id="AIB09588.1"/>
    </source>
</evidence>
<name>A0A060DFG1_9EUKA</name>
<dbReference type="Proteomes" id="UP000243670">
    <property type="component" value="Nucleomorph 1"/>
</dbReference>
<keyword evidence="2" id="KW-0542">Nucleomorph</keyword>
<evidence type="ECO:0000256" key="1">
    <source>
        <dbReference type="ARBA" id="ARBA00007039"/>
    </source>
</evidence>
<protein>
    <submittedName>
        <fullName evidence="2">Clp protease</fullName>
    </submittedName>
</protein>
<dbReference type="InterPro" id="IPR023562">
    <property type="entry name" value="ClpP/TepA"/>
</dbReference>
<keyword evidence="2" id="KW-0645">Protease</keyword>
<evidence type="ECO:0000313" key="3">
    <source>
        <dbReference type="Proteomes" id="UP000243670"/>
    </source>
</evidence>
<dbReference type="GO" id="GO:0004252">
    <property type="term" value="F:serine-type endopeptidase activity"/>
    <property type="evidence" value="ECO:0007669"/>
    <property type="project" value="InterPro"/>
</dbReference>
<accession>A0A060DFG1</accession>
<dbReference type="InterPro" id="IPR001907">
    <property type="entry name" value="ClpP"/>
</dbReference>
<gene>
    <name evidence="2" type="primary">clpP-5</name>
    <name evidence="2" type="ORF">M951_chr1106</name>
</gene>
<dbReference type="GO" id="GO:0004176">
    <property type="term" value="F:ATP-dependent peptidase activity"/>
    <property type="evidence" value="ECO:0007669"/>
    <property type="project" value="InterPro"/>
</dbReference>
<reference evidence="2 3" key="1">
    <citation type="journal article" date="2014" name="BMC Genomics">
        <title>Nucleomorph and plastid genome sequences of the chlorarachniophyte Lotharella oceanica: convergent reductive evolution and frequent recombination in nucleomorph-bearing algae.</title>
        <authorList>
            <person name="Tanifuji G."/>
            <person name="Onodera N.T."/>
            <person name="Brown M.W."/>
            <person name="Curtis B.A."/>
            <person name="Roger A.J."/>
            <person name="Ka-Shu Wong G."/>
            <person name="Melkonian M."/>
            <person name="Archibald J.M."/>
        </authorList>
    </citation>
    <scope>NUCLEOTIDE SEQUENCE [LARGE SCALE GENOMIC DNA]</scope>
    <source>
        <strain evidence="2 3">CCMP622</strain>
    </source>
</reference>
<dbReference type="EMBL" id="CP006627">
    <property type="protein sequence ID" value="AIB09588.1"/>
    <property type="molecule type" value="Genomic_DNA"/>
</dbReference>
<organism evidence="2 3">
    <name type="scientific">Lotharella oceanica</name>
    <dbReference type="NCBI Taxonomy" id="641309"/>
    <lineage>
        <taxon>Eukaryota</taxon>
        <taxon>Sar</taxon>
        <taxon>Rhizaria</taxon>
        <taxon>Cercozoa</taxon>
        <taxon>Chlorarachniophyceae</taxon>
        <taxon>Lotharella</taxon>
    </lineage>
</organism>
<dbReference type="SUPFAM" id="SSF52096">
    <property type="entry name" value="ClpP/crotonase"/>
    <property type="match status" value="1"/>
</dbReference>
<sequence length="192" mass="22631">MDSFQRISVFNEDLQYYIKDKKILFLNGYQDKIYLNRNLQSISYLSRDNKKILLKIFINNFNSDDNAFLGFYNNIYCFEKIYGVIGCGLIPNHSLVILSGGVENQRKVLSNTTIYLKYDKSFFFDKYGNIPSNSFSNNFHILFVNRITRVNSKILSMTNKKLLENKFHIYERKFFMSNLEAIELGIVDSILR</sequence>
<dbReference type="PRINTS" id="PR00127">
    <property type="entry name" value="CLPPROTEASEP"/>
</dbReference>